<organism evidence="8 9">
    <name type="scientific">Enterobacter ludwigii</name>
    <dbReference type="NCBI Taxonomy" id="299767"/>
    <lineage>
        <taxon>Bacteria</taxon>
        <taxon>Pseudomonadati</taxon>
        <taxon>Pseudomonadota</taxon>
        <taxon>Gammaproteobacteria</taxon>
        <taxon>Enterobacterales</taxon>
        <taxon>Enterobacteriaceae</taxon>
        <taxon>Enterobacter</taxon>
        <taxon>Enterobacter cloacae complex</taxon>
    </lineage>
</organism>
<dbReference type="SUPFAM" id="SSF53720">
    <property type="entry name" value="ALDH-like"/>
    <property type="match status" value="1"/>
</dbReference>
<dbReference type="Gene3D" id="3.40.605.10">
    <property type="entry name" value="Aldehyde Dehydrogenase, Chain A, domain 1"/>
    <property type="match status" value="1"/>
</dbReference>
<reference evidence="8 9" key="1">
    <citation type="journal article" date="2011" name="Stand. Genomic Sci.">
        <title>Complete genome of the onion pathogen Enterobacter cloacae EcWSU1.</title>
        <authorList>
            <person name="Humann J.L."/>
            <person name="Wildung M."/>
            <person name="Cheng C.H."/>
            <person name="Lee T."/>
            <person name="Stewart J.E."/>
            <person name="Drew J.C."/>
            <person name="Triplett E.W."/>
            <person name="Main D."/>
            <person name="Schroeder B.K."/>
        </authorList>
    </citation>
    <scope>NUCLEOTIDE SEQUENCE [LARGE SCALE GENOMIC DNA]</scope>
    <source>
        <strain evidence="8 9">EcWSU1</strain>
    </source>
</reference>
<dbReference type="GO" id="GO:0004029">
    <property type="term" value="F:aldehyde dehydrogenase (NAD+) activity"/>
    <property type="evidence" value="ECO:0007669"/>
    <property type="project" value="UniProtKB-EC"/>
</dbReference>
<dbReference type="Gene3D" id="3.40.309.10">
    <property type="entry name" value="Aldehyde Dehydrogenase, Chain A, domain 2"/>
    <property type="match status" value="1"/>
</dbReference>
<evidence type="ECO:0000256" key="4">
    <source>
        <dbReference type="ARBA" id="ARBA00049194"/>
    </source>
</evidence>
<dbReference type="AlphaFoldDB" id="G8LKC1"/>
<dbReference type="InterPro" id="IPR015590">
    <property type="entry name" value="Aldehyde_DH_dom"/>
</dbReference>
<feature type="domain" description="Aldehyde dehydrogenase" evidence="7">
    <location>
        <begin position="60"/>
        <end position="515"/>
    </location>
</feature>
<evidence type="ECO:0000259" key="7">
    <source>
        <dbReference type="Pfam" id="PF00171"/>
    </source>
</evidence>
<protein>
    <recommendedName>
        <fullName evidence="3">aldehyde dehydrogenase (NAD(+))</fullName>
        <ecNumber evidence="3">1.2.1.3</ecNumber>
    </recommendedName>
</protein>
<dbReference type="InterPro" id="IPR016161">
    <property type="entry name" value="Ald_DH/histidinol_DH"/>
</dbReference>
<keyword evidence="2 6" id="KW-0560">Oxidoreductase</keyword>
<dbReference type="EMBL" id="CP002886">
    <property type="protein sequence ID" value="AEW71966.1"/>
    <property type="molecule type" value="Genomic_DNA"/>
</dbReference>
<evidence type="ECO:0000256" key="1">
    <source>
        <dbReference type="ARBA" id="ARBA00009986"/>
    </source>
</evidence>
<dbReference type="Proteomes" id="UP000007838">
    <property type="component" value="Chromosome"/>
</dbReference>
<evidence type="ECO:0000256" key="6">
    <source>
        <dbReference type="RuleBase" id="RU003345"/>
    </source>
</evidence>
<dbReference type="PROSITE" id="PS00687">
    <property type="entry name" value="ALDEHYDE_DEHYDR_GLU"/>
    <property type="match status" value="1"/>
</dbReference>
<evidence type="ECO:0000256" key="3">
    <source>
        <dbReference type="ARBA" id="ARBA00024226"/>
    </source>
</evidence>
<dbReference type="InterPro" id="IPR016162">
    <property type="entry name" value="Ald_DH_N"/>
</dbReference>
<name>G8LKC1_9ENTR</name>
<dbReference type="HOGENOM" id="CLU_005391_0_2_6"/>
<dbReference type="FunFam" id="3.40.605.10:FF:000007">
    <property type="entry name" value="NAD/NADP-dependent betaine aldehyde dehydrogenase"/>
    <property type="match status" value="1"/>
</dbReference>
<evidence type="ECO:0000313" key="9">
    <source>
        <dbReference type="Proteomes" id="UP000007838"/>
    </source>
</evidence>
<dbReference type="PANTHER" id="PTHR42804:SF1">
    <property type="entry name" value="ALDEHYDE DEHYDROGENASE-RELATED"/>
    <property type="match status" value="1"/>
</dbReference>
<proteinExistence type="inferred from homology"/>
<dbReference type="InterPro" id="IPR016163">
    <property type="entry name" value="Ald_DH_C"/>
</dbReference>
<sequence length="517" mass="55343">MTTSSSVRPERCIDYPENRNNPCSIAWIIATEKPCQTVSIQPEEVYMHNIEQIFINGEFVTPHGTERFDLYNPATARVIGQVRLADEVDAEHAIAAAKAAFPAWSQTPRQERIAALKRMHAAVAARHDALLDAVIEEYGAPASRSAWMARYPADVIAQAIEALEAFEFVTTAGAATVQMTPLGVAGLITPWNSDAGFICGKLAAALAAGCTAVIKPSEMSALQTRIVTEALRDAGLPPGVFNIVTGRGDTVGETLSRHPDVAKISFTGSTVTGKAILRNAAQSVKRVTLELGGKSPTILLDDVDLAQAIPLVVQAGFMNSGQACVAGTRILVPQSRKAEIETALAQAVAAVKSGDPRDNATEIGPMVSEKQWLRVQGYIRKGLDEGANLLVGGEGRPEGTQDGWFVRPTLFADVTNQMAIAREEIFGPVLCVLPYQDEAEAVAIANDTEYGLSAMVLGRDVERARRVAQQIVAGRVLVNTLAHEPKAPFGGFRHSGVGREMGEWGIRAFMEPKSILG</sequence>
<dbReference type="PROSITE" id="PS00070">
    <property type="entry name" value="ALDEHYDE_DEHYDR_CYS"/>
    <property type="match status" value="1"/>
</dbReference>
<dbReference type="PANTHER" id="PTHR42804">
    <property type="entry name" value="ALDEHYDE DEHYDROGENASE"/>
    <property type="match status" value="1"/>
</dbReference>
<accession>G8LKC1</accession>
<comment type="catalytic activity">
    <reaction evidence="4">
        <text>an aldehyde + NAD(+) + H2O = a carboxylate + NADH + 2 H(+)</text>
        <dbReference type="Rhea" id="RHEA:16185"/>
        <dbReference type="ChEBI" id="CHEBI:15377"/>
        <dbReference type="ChEBI" id="CHEBI:15378"/>
        <dbReference type="ChEBI" id="CHEBI:17478"/>
        <dbReference type="ChEBI" id="CHEBI:29067"/>
        <dbReference type="ChEBI" id="CHEBI:57540"/>
        <dbReference type="ChEBI" id="CHEBI:57945"/>
        <dbReference type="EC" id="1.2.1.3"/>
    </reaction>
</comment>
<gene>
    <name evidence="8" type="primary">betB</name>
    <name evidence="8" type="ORF">EcWSU1_00526</name>
</gene>
<evidence type="ECO:0000313" key="8">
    <source>
        <dbReference type="EMBL" id="AEW71966.1"/>
    </source>
</evidence>
<dbReference type="InterPro" id="IPR016160">
    <property type="entry name" value="Ald_DH_CS_CYS"/>
</dbReference>
<dbReference type="Pfam" id="PF00171">
    <property type="entry name" value="Aldedh"/>
    <property type="match status" value="1"/>
</dbReference>
<evidence type="ECO:0000256" key="2">
    <source>
        <dbReference type="ARBA" id="ARBA00023002"/>
    </source>
</evidence>
<feature type="active site" evidence="5">
    <location>
        <position position="290"/>
    </location>
</feature>
<dbReference type="CDD" id="cd07138">
    <property type="entry name" value="ALDH_CddD_SSP0762"/>
    <property type="match status" value="1"/>
</dbReference>
<dbReference type="EC" id="1.2.1.3" evidence="3"/>
<comment type="similarity">
    <text evidence="1 6">Belongs to the aldehyde dehydrogenase family.</text>
</comment>
<dbReference type="FunFam" id="3.40.309.10:FF:000012">
    <property type="entry name" value="Betaine aldehyde dehydrogenase"/>
    <property type="match status" value="1"/>
</dbReference>
<dbReference type="eggNOG" id="COG1012">
    <property type="taxonomic scope" value="Bacteria"/>
</dbReference>
<dbReference type="InterPro" id="IPR029510">
    <property type="entry name" value="Ald_DH_CS_GLU"/>
</dbReference>
<evidence type="ECO:0000256" key="5">
    <source>
        <dbReference type="PROSITE-ProRule" id="PRU10007"/>
    </source>
</evidence>
<dbReference type="KEGG" id="eec:EcWSU1_00526"/>